<keyword evidence="3" id="KW-0378">Hydrolase</keyword>
<keyword evidence="1" id="KW-0540">Nuclease</keyword>
<keyword evidence="2" id="KW-0479">Metal-binding</keyword>
<evidence type="ECO:0000313" key="7">
    <source>
        <dbReference type="Proteomes" id="UP001602119"/>
    </source>
</evidence>
<sequence>MPAPSPAPTEVGAWGLRENRGAYDALYVALAETLDCPLVTSDARIAKAGSARCPIEVVG</sequence>
<dbReference type="InterPro" id="IPR029060">
    <property type="entry name" value="PIN-like_dom_sf"/>
</dbReference>
<evidence type="ECO:0000256" key="1">
    <source>
        <dbReference type="ARBA" id="ARBA00022722"/>
    </source>
</evidence>
<dbReference type="CDD" id="cd09873">
    <property type="entry name" value="PIN_Pae0151-like"/>
    <property type="match status" value="1"/>
</dbReference>
<name>A0ABW6V5P7_MICFU</name>
<dbReference type="InterPro" id="IPR044153">
    <property type="entry name" value="PIN_Pae0151-like"/>
</dbReference>
<reference evidence="6 7" key="1">
    <citation type="submission" date="2024-10" db="EMBL/GenBank/DDBJ databases">
        <title>The Natural Products Discovery Center: Release of the First 8490 Sequenced Strains for Exploring Actinobacteria Biosynthetic Diversity.</title>
        <authorList>
            <person name="Kalkreuter E."/>
            <person name="Kautsar S.A."/>
            <person name="Yang D."/>
            <person name="Bader C.D."/>
            <person name="Teijaro C.N."/>
            <person name="Fluegel L."/>
            <person name="Davis C.M."/>
            <person name="Simpson J.R."/>
            <person name="Lauterbach L."/>
            <person name="Steele A.D."/>
            <person name="Gui C."/>
            <person name="Meng S."/>
            <person name="Li G."/>
            <person name="Viehrig K."/>
            <person name="Ye F."/>
            <person name="Su P."/>
            <person name="Kiefer A.F."/>
            <person name="Nichols A."/>
            <person name="Cepeda A.J."/>
            <person name="Yan W."/>
            <person name="Fan B."/>
            <person name="Jiang Y."/>
            <person name="Adhikari A."/>
            <person name="Zheng C.-J."/>
            <person name="Schuster L."/>
            <person name="Cowan T.M."/>
            <person name="Smanski M.J."/>
            <person name="Chevrette M.G."/>
            <person name="De Carvalho L.P.S."/>
            <person name="Shen B."/>
        </authorList>
    </citation>
    <scope>NUCLEOTIDE SEQUENCE [LARGE SCALE GENOMIC DNA]</scope>
    <source>
        <strain evidence="6 7">NPDC001281</strain>
    </source>
</reference>
<dbReference type="EMBL" id="JBIAXI010000006">
    <property type="protein sequence ID" value="MFF4773392.1"/>
    <property type="molecule type" value="Genomic_DNA"/>
</dbReference>
<evidence type="ECO:0000256" key="4">
    <source>
        <dbReference type="ARBA" id="ARBA00022842"/>
    </source>
</evidence>
<dbReference type="Pfam" id="PF01850">
    <property type="entry name" value="PIN"/>
    <property type="match status" value="1"/>
</dbReference>
<evidence type="ECO:0000313" key="6">
    <source>
        <dbReference type="EMBL" id="MFF4773392.1"/>
    </source>
</evidence>
<dbReference type="SUPFAM" id="SSF88723">
    <property type="entry name" value="PIN domain-like"/>
    <property type="match status" value="1"/>
</dbReference>
<dbReference type="RefSeq" id="WP_387342141.1">
    <property type="nucleotide sequence ID" value="NZ_JBIAXI010000006.1"/>
</dbReference>
<evidence type="ECO:0000259" key="5">
    <source>
        <dbReference type="Pfam" id="PF01850"/>
    </source>
</evidence>
<proteinExistence type="predicted"/>
<feature type="domain" description="PIN" evidence="5">
    <location>
        <begin position="13"/>
        <end position="48"/>
    </location>
</feature>
<dbReference type="InterPro" id="IPR002716">
    <property type="entry name" value="PIN_dom"/>
</dbReference>
<evidence type="ECO:0000256" key="3">
    <source>
        <dbReference type="ARBA" id="ARBA00022801"/>
    </source>
</evidence>
<protein>
    <submittedName>
        <fullName evidence="6">Type II toxin-antitoxin system VapC family toxin</fullName>
    </submittedName>
</protein>
<dbReference type="Proteomes" id="UP001602119">
    <property type="component" value="Unassembled WGS sequence"/>
</dbReference>
<accession>A0ABW6V5P7</accession>
<keyword evidence="4" id="KW-0460">Magnesium</keyword>
<keyword evidence="7" id="KW-1185">Reference proteome</keyword>
<evidence type="ECO:0000256" key="2">
    <source>
        <dbReference type="ARBA" id="ARBA00022723"/>
    </source>
</evidence>
<gene>
    <name evidence="6" type="ORF">ACFY05_11095</name>
</gene>
<dbReference type="Gene3D" id="3.40.50.1010">
    <property type="entry name" value="5'-nuclease"/>
    <property type="match status" value="1"/>
</dbReference>
<organism evidence="6 7">
    <name type="scientific">Microtetraspora fusca</name>
    <dbReference type="NCBI Taxonomy" id="1997"/>
    <lineage>
        <taxon>Bacteria</taxon>
        <taxon>Bacillati</taxon>
        <taxon>Actinomycetota</taxon>
        <taxon>Actinomycetes</taxon>
        <taxon>Streptosporangiales</taxon>
        <taxon>Streptosporangiaceae</taxon>
        <taxon>Microtetraspora</taxon>
    </lineage>
</organism>
<comment type="caution">
    <text evidence="6">The sequence shown here is derived from an EMBL/GenBank/DDBJ whole genome shotgun (WGS) entry which is preliminary data.</text>
</comment>